<sequence>EIKEIENRMATSEGSSDRELYEQYQLLKEQLNKVLEEWEQWSIALSNQCCPLNS</sequence>
<accession>A0A5J4Q8C5</accession>
<dbReference type="EMBL" id="SNRY01004507">
    <property type="protein sequence ID" value="KAA6317489.1"/>
    <property type="molecule type" value="Genomic_DNA"/>
</dbReference>
<dbReference type="AlphaFoldDB" id="A0A5J4Q8C5"/>
<proteinExistence type="predicted"/>
<evidence type="ECO:0008006" key="2">
    <source>
        <dbReference type="Google" id="ProtNLM"/>
    </source>
</evidence>
<reference evidence="1" key="1">
    <citation type="submission" date="2019-03" db="EMBL/GenBank/DDBJ databases">
        <title>Single cell metagenomics reveals metabolic interactions within the superorganism composed of flagellate Streblomastix strix and complex community of Bacteroidetes bacteria on its surface.</title>
        <authorList>
            <person name="Treitli S.C."/>
            <person name="Kolisko M."/>
            <person name="Husnik F."/>
            <person name="Keeling P."/>
            <person name="Hampl V."/>
        </authorList>
    </citation>
    <scope>NUCLEOTIDE SEQUENCE</scope>
    <source>
        <strain evidence="1">STM</strain>
    </source>
</reference>
<protein>
    <recommendedName>
        <fullName evidence="2">ABC transporter Uup C-terminal domain-containing protein</fullName>
    </recommendedName>
</protein>
<feature type="non-terminal residue" evidence="1">
    <location>
        <position position="1"/>
    </location>
</feature>
<comment type="caution">
    <text evidence="1">The sequence shown here is derived from an EMBL/GenBank/DDBJ whole genome shotgun (WGS) entry which is preliminary data.</text>
</comment>
<organism evidence="1">
    <name type="scientific">termite gut metagenome</name>
    <dbReference type="NCBI Taxonomy" id="433724"/>
    <lineage>
        <taxon>unclassified sequences</taxon>
        <taxon>metagenomes</taxon>
        <taxon>organismal metagenomes</taxon>
    </lineage>
</organism>
<gene>
    <name evidence="1" type="ORF">EZS27_032366</name>
</gene>
<evidence type="ECO:0000313" key="1">
    <source>
        <dbReference type="EMBL" id="KAA6317489.1"/>
    </source>
</evidence>
<name>A0A5J4Q8C5_9ZZZZ</name>